<protein>
    <submittedName>
        <fullName evidence="3">NAD(P)H-dependent oxidoreductase</fullName>
    </submittedName>
</protein>
<evidence type="ECO:0000313" key="3">
    <source>
        <dbReference type="EMBL" id="MCR9015506.1"/>
    </source>
</evidence>
<evidence type="ECO:0000256" key="1">
    <source>
        <dbReference type="ARBA" id="ARBA00023002"/>
    </source>
</evidence>
<organism evidence="3 4">
    <name type="scientific">Aquiflexum gelatinilyticum</name>
    <dbReference type="NCBI Taxonomy" id="2961943"/>
    <lineage>
        <taxon>Bacteria</taxon>
        <taxon>Pseudomonadati</taxon>
        <taxon>Bacteroidota</taxon>
        <taxon>Cytophagia</taxon>
        <taxon>Cytophagales</taxon>
        <taxon>Cyclobacteriaceae</taxon>
        <taxon>Aquiflexum</taxon>
    </lineage>
</organism>
<dbReference type="GO" id="GO:0010181">
    <property type="term" value="F:FMN binding"/>
    <property type="evidence" value="ECO:0007669"/>
    <property type="project" value="TreeGrafter"/>
</dbReference>
<dbReference type="InterPro" id="IPR003680">
    <property type="entry name" value="Flavodoxin_fold"/>
</dbReference>
<dbReference type="InterPro" id="IPR029039">
    <property type="entry name" value="Flavoprotein-like_sf"/>
</dbReference>
<dbReference type="AlphaFoldDB" id="A0A9X2P401"/>
<dbReference type="Gene3D" id="3.40.50.360">
    <property type="match status" value="1"/>
</dbReference>
<sequence length="195" mass="22367">MKKVLILLAHPKYEHSVVTQTLVNAVSNLENVEIRDLYELYPDFNIDVQTEQETLIMADIIIWQHPVYWYSAPPLLKQWIDLVLEFGWAYGPGGVFLKGKYILNAVSSGGAKDAYSKEGKHGFTIKEFFLPFYQTAKLCNMTYLPPFQVNGTHKIINEELKSVGETYRRLLIFLRDSTSISEEIISMDSLNQLSI</sequence>
<accession>A0A9X2P401</accession>
<dbReference type="GO" id="GO:0009055">
    <property type="term" value="F:electron transfer activity"/>
    <property type="evidence" value="ECO:0007669"/>
    <property type="project" value="TreeGrafter"/>
</dbReference>
<dbReference type="Pfam" id="PF02525">
    <property type="entry name" value="Flavodoxin_2"/>
    <property type="match status" value="1"/>
</dbReference>
<name>A0A9X2P401_9BACT</name>
<dbReference type="SUPFAM" id="SSF52218">
    <property type="entry name" value="Flavoproteins"/>
    <property type="match status" value="1"/>
</dbReference>
<dbReference type="GO" id="GO:0003955">
    <property type="term" value="F:NAD(P)H dehydrogenase (quinone) activity"/>
    <property type="evidence" value="ECO:0007669"/>
    <property type="project" value="TreeGrafter"/>
</dbReference>
<dbReference type="PANTHER" id="PTHR47307:SF1">
    <property type="entry name" value="GLUTATHIONE-REGULATED POTASSIUM-EFFLUX SYSTEM ANCILLARY PROTEIN KEFG"/>
    <property type="match status" value="1"/>
</dbReference>
<dbReference type="PANTHER" id="PTHR47307">
    <property type="entry name" value="GLUTATHIONE-REGULATED POTASSIUM-EFFLUX SYSTEM ANCILLARY PROTEIN KEFG"/>
    <property type="match status" value="1"/>
</dbReference>
<keyword evidence="1" id="KW-0560">Oxidoreductase</keyword>
<comment type="caution">
    <text evidence="3">The sequence shown here is derived from an EMBL/GenBank/DDBJ whole genome shotgun (WGS) entry which is preliminary data.</text>
</comment>
<dbReference type="EMBL" id="JANSUY010000007">
    <property type="protein sequence ID" value="MCR9015506.1"/>
    <property type="molecule type" value="Genomic_DNA"/>
</dbReference>
<evidence type="ECO:0000313" key="4">
    <source>
        <dbReference type="Proteomes" id="UP001142175"/>
    </source>
</evidence>
<keyword evidence="4" id="KW-1185">Reference proteome</keyword>
<dbReference type="Proteomes" id="UP001142175">
    <property type="component" value="Unassembled WGS sequence"/>
</dbReference>
<dbReference type="RefSeq" id="WP_258423360.1">
    <property type="nucleotide sequence ID" value="NZ_JANSUY010000007.1"/>
</dbReference>
<feature type="domain" description="Flavodoxin-like fold" evidence="2">
    <location>
        <begin position="2"/>
        <end position="166"/>
    </location>
</feature>
<evidence type="ECO:0000259" key="2">
    <source>
        <dbReference type="Pfam" id="PF02525"/>
    </source>
</evidence>
<dbReference type="InterPro" id="IPR046980">
    <property type="entry name" value="KefG/KefF"/>
</dbReference>
<gene>
    <name evidence="3" type="ORF">NU887_10705</name>
</gene>
<reference evidence="3" key="1">
    <citation type="submission" date="2022-08" db="EMBL/GenBank/DDBJ databases">
        <authorList>
            <person name="Zhang D."/>
        </authorList>
    </citation>
    <scope>NUCLEOTIDE SEQUENCE</scope>
    <source>
        <strain evidence="3">XJ19-11</strain>
    </source>
</reference>
<proteinExistence type="predicted"/>